<dbReference type="NCBIfam" id="TIGR01145">
    <property type="entry name" value="ATP_synt_delta"/>
    <property type="match status" value="1"/>
</dbReference>
<dbReference type="STRING" id="1555112.LIP_3089"/>
<dbReference type="RefSeq" id="WP_068139970.1">
    <property type="nucleotide sequence ID" value="NZ_AP014924.1"/>
</dbReference>
<comment type="subcellular location">
    <subcellularLocation>
        <location evidence="7">Cell membrane</location>
        <topology evidence="7">Peripheral membrane protein</topology>
    </subcellularLocation>
    <subcellularLocation>
        <location evidence="1">Membrane</location>
    </subcellularLocation>
</comment>
<dbReference type="GO" id="GO:0045259">
    <property type="term" value="C:proton-transporting ATP synthase complex"/>
    <property type="evidence" value="ECO:0007669"/>
    <property type="project" value="UniProtKB-KW"/>
</dbReference>
<evidence type="ECO:0000313" key="9">
    <source>
        <dbReference type="Proteomes" id="UP000065807"/>
    </source>
</evidence>
<reference evidence="9" key="2">
    <citation type="journal article" date="2016" name="Int. J. Syst. Evol. Microbiol.">
        <title>Complete genome sequence and cell structure of Limnochorda pilosa, a Gram-negative spore-former within the phylum Firmicutes.</title>
        <authorList>
            <person name="Watanabe M."/>
            <person name="Kojima H."/>
            <person name="Fukui M."/>
        </authorList>
    </citation>
    <scope>NUCLEOTIDE SEQUENCE [LARGE SCALE GENOMIC DNA]</scope>
    <source>
        <strain evidence="9">HC45</strain>
    </source>
</reference>
<keyword evidence="7" id="KW-1003">Cell membrane</keyword>
<comment type="similarity">
    <text evidence="7">Belongs to the ATPase delta chain family.</text>
</comment>
<dbReference type="EMBL" id="AP014924">
    <property type="protein sequence ID" value="BAS28918.1"/>
    <property type="molecule type" value="Genomic_DNA"/>
</dbReference>
<dbReference type="GO" id="GO:0046933">
    <property type="term" value="F:proton-transporting ATP synthase activity, rotational mechanism"/>
    <property type="evidence" value="ECO:0007669"/>
    <property type="project" value="UniProtKB-UniRule"/>
</dbReference>
<evidence type="ECO:0000256" key="4">
    <source>
        <dbReference type="ARBA" id="ARBA00023065"/>
    </source>
</evidence>
<evidence type="ECO:0000256" key="7">
    <source>
        <dbReference type="HAMAP-Rule" id="MF_01416"/>
    </source>
</evidence>
<dbReference type="Proteomes" id="UP000065807">
    <property type="component" value="Chromosome"/>
</dbReference>
<dbReference type="Gene3D" id="1.10.520.20">
    <property type="entry name" value="N-terminal domain of the delta subunit of the F1F0-ATP synthase"/>
    <property type="match status" value="1"/>
</dbReference>
<reference evidence="9" key="1">
    <citation type="submission" date="2015-07" db="EMBL/GenBank/DDBJ databases">
        <title>Complete genome sequence and phylogenetic analysis of Limnochorda pilosa.</title>
        <authorList>
            <person name="Watanabe M."/>
            <person name="Kojima H."/>
            <person name="Fukui M."/>
        </authorList>
    </citation>
    <scope>NUCLEOTIDE SEQUENCE [LARGE SCALE GENOMIC DNA]</scope>
    <source>
        <strain evidence="9">HC45</strain>
    </source>
</reference>
<keyword evidence="9" id="KW-1185">Reference proteome</keyword>
<comment type="function">
    <text evidence="7">This protein is part of the stalk that links CF(0) to CF(1). It either transmits conformational changes from CF(0) to CF(1) or is implicated in proton conduction.</text>
</comment>
<dbReference type="InterPro" id="IPR000711">
    <property type="entry name" value="ATPase_OSCP/dsu"/>
</dbReference>
<dbReference type="SUPFAM" id="SSF47928">
    <property type="entry name" value="N-terminal domain of the delta subunit of the F1F0-ATP synthase"/>
    <property type="match status" value="1"/>
</dbReference>
<evidence type="ECO:0000256" key="6">
    <source>
        <dbReference type="ARBA" id="ARBA00023310"/>
    </source>
</evidence>
<evidence type="ECO:0000256" key="3">
    <source>
        <dbReference type="ARBA" id="ARBA00022781"/>
    </source>
</evidence>
<keyword evidence="5 7" id="KW-0472">Membrane</keyword>
<evidence type="ECO:0000256" key="1">
    <source>
        <dbReference type="ARBA" id="ARBA00004370"/>
    </source>
</evidence>
<name>A0A0K2SP56_LIMPI</name>
<dbReference type="PRINTS" id="PR00125">
    <property type="entry name" value="ATPASEDELTA"/>
</dbReference>
<dbReference type="KEGG" id="lpil:LIP_3089"/>
<accession>A0A0K2SP56</accession>
<keyword evidence="2 7" id="KW-0813">Transport</keyword>
<evidence type="ECO:0000256" key="5">
    <source>
        <dbReference type="ARBA" id="ARBA00023136"/>
    </source>
</evidence>
<dbReference type="Pfam" id="PF00213">
    <property type="entry name" value="OSCP"/>
    <property type="match status" value="1"/>
</dbReference>
<protein>
    <recommendedName>
        <fullName evidence="7">ATP synthase subunit delta</fullName>
    </recommendedName>
    <alternativeName>
        <fullName evidence="7">ATP synthase F(1) sector subunit delta</fullName>
    </alternativeName>
    <alternativeName>
        <fullName evidence="7">F-type ATPase subunit delta</fullName>
        <shortName evidence="7">F-ATPase subunit delta</shortName>
    </alternativeName>
</protein>
<proteinExistence type="inferred from homology"/>
<keyword evidence="3 7" id="KW-0375">Hydrogen ion transport</keyword>
<keyword evidence="4 7" id="KW-0406">Ion transport</keyword>
<dbReference type="AlphaFoldDB" id="A0A0K2SP56"/>
<organism evidence="8 9">
    <name type="scientific">Limnochorda pilosa</name>
    <dbReference type="NCBI Taxonomy" id="1555112"/>
    <lineage>
        <taxon>Bacteria</taxon>
        <taxon>Bacillati</taxon>
        <taxon>Bacillota</taxon>
        <taxon>Limnochordia</taxon>
        <taxon>Limnochordales</taxon>
        <taxon>Limnochordaceae</taxon>
        <taxon>Limnochorda</taxon>
    </lineage>
</organism>
<dbReference type="GO" id="GO:0005886">
    <property type="term" value="C:plasma membrane"/>
    <property type="evidence" value="ECO:0007669"/>
    <property type="project" value="UniProtKB-SubCell"/>
</dbReference>
<evidence type="ECO:0000313" key="8">
    <source>
        <dbReference type="EMBL" id="BAS28918.1"/>
    </source>
</evidence>
<keyword evidence="7" id="KW-0139">CF(1)</keyword>
<dbReference type="InterPro" id="IPR026015">
    <property type="entry name" value="ATP_synth_OSCP/delta_N_sf"/>
</dbReference>
<evidence type="ECO:0000256" key="2">
    <source>
        <dbReference type="ARBA" id="ARBA00022448"/>
    </source>
</evidence>
<gene>
    <name evidence="7" type="primary">atpH</name>
    <name evidence="8" type="ORF">LIP_3089</name>
</gene>
<dbReference type="OrthoDB" id="9802471at2"/>
<comment type="function">
    <text evidence="7">F(1)F(0) ATP synthase produces ATP from ADP in the presence of a proton or sodium gradient. F-type ATPases consist of two structural domains, F(1) containing the extramembraneous catalytic core and F(0) containing the membrane proton channel, linked together by a central stalk and a peripheral stalk. During catalysis, ATP synthesis in the catalytic domain of F(1) is coupled via a rotary mechanism of the central stalk subunits to proton translocation.</text>
</comment>
<dbReference type="HAMAP" id="MF_01416">
    <property type="entry name" value="ATP_synth_delta_bact"/>
    <property type="match status" value="1"/>
</dbReference>
<dbReference type="PANTHER" id="PTHR11910">
    <property type="entry name" value="ATP SYNTHASE DELTA CHAIN"/>
    <property type="match status" value="1"/>
</dbReference>
<keyword evidence="6 7" id="KW-0066">ATP synthesis</keyword>
<sequence>MRAGKLARRYAQALAELAAERGLLDPVQEQAQLLAGVLDEEPTLLMELDDDRIPREERLGRLRELFGERFSPLFYHFLRLVLEKGRATLLPEICAEVPRAIDRLKGVVEADVVTAAPLAEEQREAVRTRLEAITGRAVRLAVREDPGLLGGVVVRLGDLVMDGSVATRLKRLEDRLKLGRSGTGEMG</sequence>